<organism evidence="1 2">
    <name type="scientific">Trichothecium roseum</name>
    <dbReference type="NCBI Taxonomy" id="47278"/>
    <lineage>
        <taxon>Eukaryota</taxon>
        <taxon>Fungi</taxon>
        <taxon>Dikarya</taxon>
        <taxon>Ascomycota</taxon>
        <taxon>Pezizomycotina</taxon>
        <taxon>Sordariomycetes</taxon>
        <taxon>Hypocreomycetidae</taxon>
        <taxon>Hypocreales</taxon>
        <taxon>Hypocreales incertae sedis</taxon>
        <taxon>Trichothecium</taxon>
    </lineage>
</organism>
<evidence type="ECO:0000313" key="2">
    <source>
        <dbReference type="Proteomes" id="UP001163324"/>
    </source>
</evidence>
<dbReference type="EMBL" id="CM047947">
    <property type="protein sequence ID" value="KAI9897195.1"/>
    <property type="molecule type" value="Genomic_DNA"/>
</dbReference>
<comment type="caution">
    <text evidence="1">The sequence shown here is derived from an EMBL/GenBank/DDBJ whole genome shotgun (WGS) entry which is preliminary data.</text>
</comment>
<reference evidence="1" key="1">
    <citation type="submission" date="2022-10" db="EMBL/GenBank/DDBJ databases">
        <title>Complete Genome of Trichothecium roseum strain YXFP-22015, a Plant Pathogen Isolated from Citrus.</title>
        <authorList>
            <person name="Wang Y."/>
            <person name="Zhu L."/>
        </authorList>
    </citation>
    <scope>NUCLEOTIDE SEQUENCE</scope>
    <source>
        <strain evidence="1">YXFP-22015</strain>
    </source>
</reference>
<evidence type="ECO:0000313" key="1">
    <source>
        <dbReference type="EMBL" id="KAI9897195.1"/>
    </source>
</evidence>
<keyword evidence="2" id="KW-1185">Reference proteome</keyword>
<dbReference type="Proteomes" id="UP001163324">
    <property type="component" value="Chromosome 8"/>
</dbReference>
<proteinExistence type="predicted"/>
<name>A0ACC0UTZ3_9HYPO</name>
<protein>
    <submittedName>
        <fullName evidence="1">Uncharacterized protein</fullName>
    </submittedName>
</protein>
<accession>A0ACC0UTZ3</accession>
<gene>
    <name evidence="1" type="ORF">N3K66_008217</name>
</gene>
<sequence length="280" mass="32301">MTLENEDKKVKQRETASRPTVRIKPSHTEPSEIEGEAEFLRAAAATERKPERKEDFEDVGPGFRVTPLLQAILDLRQGRAEEEYARRRRRTEAYNAASAAVAAGWLEERAERRLEQRAAQRAADLHGERMAAFRAGRMARRRDEGYTMAVFAEEMEEVVAEVGGRGRLEGETDGGWYRRLREVEDEAWRVFNGNREVLTRGFGRPEAGDDEMLDADSWDVEGEGEDEDGRGKRRERRRAEVEELLARKRGFVWGSLGWEERGGWALPRPETGEWPWDKRR</sequence>